<gene>
    <name evidence="1" type="ORF">G6M86_20925</name>
</gene>
<evidence type="ECO:0000313" key="1">
    <source>
        <dbReference type="EMBL" id="QTG15709.1"/>
    </source>
</evidence>
<proteinExistence type="predicted"/>
<dbReference type="SUPFAM" id="SSF88874">
    <property type="entry name" value="Receptor-binding domain of short tail fibre protein gp12"/>
    <property type="match status" value="1"/>
</dbReference>
<evidence type="ECO:0000313" key="2">
    <source>
        <dbReference type="Proteomes" id="UP000663946"/>
    </source>
</evidence>
<sequence length="183" mass="20042">MYQPLGVPVAGGNALVEGWIPPQFDKGYQYILLSAGASGYHGNRIINESVTGSWPNITATGTINVPGSPFHGKTVRLINNERRFLRPGTLPGEMQQYQNEWHQHGGQTNEAGWHSHELPATLWSNDAGGNRVPGNQDGYYNQNISGRWTSPNGNHVHTFTTAGSGGDEARPRNIGVSYYMRVL</sequence>
<protein>
    <recommendedName>
        <fullName evidence="3">Tail fiber protein</fullName>
    </recommendedName>
</protein>
<organism evidence="1 2">
    <name type="scientific">Agrobacterium tumefaciens</name>
    <dbReference type="NCBI Taxonomy" id="358"/>
    <lineage>
        <taxon>Bacteria</taxon>
        <taxon>Pseudomonadati</taxon>
        <taxon>Pseudomonadota</taxon>
        <taxon>Alphaproteobacteria</taxon>
        <taxon>Hyphomicrobiales</taxon>
        <taxon>Rhizobiaceae</taxon>
        <taxon>Rhizobium/Agrobacterium group</taxon>
        <taxon>Agrobacterium</taxon>
        <taxon>Agrobacterium tumefaciens complex</taxon>
    </lineage>
</organism>
<dbReference type="AlphaFoldDB" id="A0AAJ4N5N1"/>
<evidence type="ECO:0008006" key="3">
    <source>
        <dbReference type="Google" id="ProtNLM"/>
    </source>
</evidence>
<dbReference type="Proteomes" id="UP000663946">
    <property type="component" value="Chromosome 2"/>
</dbReference>
<name>A0AAJ4N5N1_AGRTU</name>
<dbReference type="EMBL" id="CP049217">
    <property type="protein sequence ID" value="QTG15709.1"/>
    <property type="molecule type" value="Genomic_DNA"/>
</dbReference>
<dbReference type="RefSeq" id="WP_333722225.1">
    <property type="nucleotide sequence ID" value="NZ_CP049217.1"/>
</dbReference>
<reference evidence="1" key="1">
    <citation type="submission" date="2020-02" db="EMBL/GenBank/DDBJ databases">
        <title>Unexpected conservation and global transmission of agrobacterial virulence plasmids.</title>
        <authorList>
            <person name="Weisberg A.J."/>
            <person name="Davis E.W. II"/>
            <person name="Tabima J.R."/>
            <person name="Belcher M.S."/>
            <person name="Miller M."/>
            <person name="Kuo C.-H."/>
            <person name="Loper J.E."/>
            <person name="Grunwald N.J."/>
            <person name="Putnam M.L."/>
            <person name="Chang J.H."/>
        </authorList>
    </citation>
    <scope>NUCLEOTIDE SEQUENCE</scope>
    <source>
        <strain evidence="1">Q15/94</strain>
    </source>
</reference>
<accession>A0AAJ4N5N1</accession>